<dbReference type="EMBL" id="MT040195">
    <property type="protein sequence ID" value="QNV47786.1"/>
    <property type="molecule type" value="Genomic_DNA"/>
</dbReference>
<dbReference type="RefSeq" id="YP_010800444.1">
    <property type="nucleotide sequence ID" value="NC_076869.1"/>
</dbReference>
<evidence type="ECO:0000313" key="1">
    <source>
        <dbReference type="EMBL" id="QNV47786.1"/>
    </source>
</evidence>
<organism evidence="1 2">
    <name type="scientific">Spodoptera eridania nucleopolyhedrovirus</name>
    <dbReference type="NCBI Taxonomy" id="2315721"/>
    <lineage>
        <taxon>Viruses</taxon>
        <taxon>Viruses incertae sedis</taxon>
        <taxon>Naldaviricetes</taxon>
        <taxon>Lefavirales</taxon>
        <taxon>Baculoviridae</taxon>
        <taxon>Alphabaculovirus</taxon>
        <taxon>Alphabaculovirus speridaniae</taxon>
    </lineage>
</organism>
<keyword evidence="2" id="KW-1185">Reference proteome</keyword>
<proteinExistence type="predicted"/>
<dbReference type="Pfam" id="PF06856">
    <property type="entry name" value="AcMNPV_Orf17"/>
    <property type="match status" value="1"/>
</dbReference>
<evidence type="ECO:0000313" key="2">
    <source>
        <dbReference type="Proteomes" id="UP000831439"/>
    </source>
</evidence>
<sequence>MYYKFEDSLLKVFANNDTEPLIFTSSQYNAADKSLIRHYEISCLSSVKVTLDSQNVMLQAVFQCEDRVMCVVNARDERQPIMFDGFVYERDDECKTKAFCVGSLKELNDEHGLCVRDMVRAMECPTILHVYINEARISYFNSTTTTTLANICTNDDDGVHFDELIHQIRESTIIGGGATRTRPPPTKFNNTNWAPVSCKTGKRLLTATIYFHSTFSNKL</sequence>
<protein>
    <submittedName>
        <fullName evidence="1">Uncharacterized protein</fullName>
    </submittedName>
</protein>
<name>A0ABX6TRL2_9ABAC</name>
<dbReference type="GeneID" id="80539048"/>
<dbReference type="Proteomes" id="UP000831439">
    <property type="component" value="Segment"/>
</dbReference>
<reference evidence="1 2" key="1">
    <citation type="journal article" date="2020" name="Genomics">
        <title>Characterization of a novel alphabaculovirus isolated from the Southern armyworm, Spodoptera eridania (Cramer, 1782) (Lepidoptera: Noctuidae) and the evolution of odv-e66, a bacterium-acquired baculoviral chondroitinase gene.</title>
        <authorList>
            <person name="Rodrigues D.T."/>
            <person name="Peterson L."/>
            <person name="de Oliveira L.B."/>
            <person name="Sosa-Gomez D.R."/>
            <person name="Ribeiro B.M."/>
            <person name="Ardisson-Araujo D.M.P."/>
        </authorList>
    </citation>
    <scope>NUCLEOTIDE SEQUENCE [LARGE SCALE GENOMIC DNA]</scope>
    <source>
        <strain evidence="1">CNPSo-165</strain>
    </source>
</reference>
<dbReference type="InterPro" id="IPR009661">
    <property type="entry name" value="AcMNPV_Da18"/>
</dbReference>
<accession>A0ABX6TRL2</accession>